<name>A0AA43QHX2_9LECA</name>
<feature type="compositionally biased region" description="Polar residues" evidence="2">
    <location>
        <begin position="557"/>
        <end position="576"/>
    </location>
</feature>
<dbReference type="Pfam" id="PF20400">
    <property type="entry name" value="BAR_4"/>
    <property type="match status" value="1"/>
</dbReference>
<dbReference type="EMBL" id="JAPUFD010000001">
    <property type="protein sequence ID" value="MDI1485018.1"/>
    <property type="molecule type" value="Genomic_DNA"/>
</dbReference>
<dbReference type="PANTHER" id="PTHR31941:SF16">
    <property type="entry name" value="PHOSPHATIDYLINOSITOL 4,5-BISPHOSPHATE-BINDING PROTEIN SLM1-RELATED"/>
    <property type="match status" value="1"/>
</dbReference>
<dbReference type="InterPro" id="IPR027267">
    <property type="entry name" value="AH/BAR_dom_sf"/>
</dbReference>
<feature type="region of interest" description="Disordered" evidence="2">
    <location>
        <begin position="1"/>
        <end position="95"/>
    </location>
</feature>
<evidence type="ECO:0000256" key="2">
    <source>
        <dbReference type="SAM" id="MobiDB-lite"/>
    </source>
</evidence>
<dbReference type="PANTHER" id="PTHR31941">
    <property type="entry name" value="CYTOSKELETAL SIGNALING PROTEIN SLM1"/>
    <property type="match status" value="1"/>
</dbReference>
<evidence type="ECO:0000313" key="5">
    <source>
        <dbReference type="Proteomes" id="UP001161017"/>
    </source>
</evidence>
<keyword evidence="1" id="KW-0597">Phosphoprotein</keyword>
<dbReference type="Gene3D" id="2.30.29.30">
    <property type="entry name" value="Pleckstrin-homology domain (PH domain)/Phosphotyrosine-binding domain (PTB)"/>
    <property type="match status" value="1"/>
</dbReference>
<feature type="compositionally biased region" description="Polar residues" evidence="2">
    <location>
        <begin position="687"/>
        <end position="707"/>
    </location>
</feature>
<dbReference type="PROSITE" id="PS50003">
    <property type="entry name" value="PH_DOMAIN"/>
    <property type="match status" value="1"/>
</dbReference>
<dbReference type="SMART" id="SM00233">
    <property type="entry name" value="PH"/>
    <property type="match status" value="1"/>
</dbReference>
<feature type="region of interest" description="Disordered" evidence="2">
    <location>
        <begin position="598"/>
        <end position="631"/>
    </location>
</feature>
<proteinExistence type="predicted"/>
<dbReference type="InterPro" id="IPR046869">
    <property type="entry name" value="SLM1/RGC1-like_PH"/>
</dbReference>
<dbReference type="Pfam" id="PF20399">
    <property type="entry name" value="PH_20"/>
    <property type="match status" value="1"/>
</dbReference>
<feature type="compositionally biased region" description="Polar residues" evidence="2">
    <location>
        <begin position="503"/>
        <end position="515"/>
    </location>
</feature>
<dbReference type="CDD" id="cd13311">
    <property type="entry name" value="PH_Slm1"/>
    <property type="match status" value="1"/>
</dbReference>
<dbReference type="InterPro" id="IPR046868">
    <property type="entry name" value="BAR_4"/>
</dbReference>
<dbReference type="InterPro" id="IPR011993">
    <property type="entry name" value="PH-like_dom_sf"/>
</dbReference>
<feature type="domain" description="PH" evidence="3">
    <location>
        <begin position="379"/>
        <end position="484"/>
    </location>
</feature>
<feature type="compositionally biased region" description="Low complexity" evidence="2">
    <location>
        <begin position="708"/>
        <end position="722"/>
    </location>
</feature>
<organism evidence="4 5">
    <name type="scientific">Ramalina farinacea</name>
    <dbReference type="NCBI Taxonomy" id="258253"/>
    <lineage>
        <taxon>Eukaryota</taxon>
        <taxon>Fungi</taxon>
        <taxon>Dikarya</taxon>
        <taxon>Ascomycota</taxon>
        <taxon>Pezizomycotina</taxon>
        <taxon>Lecanoromycetes</taxon>
        <taxon>OSLEUM clade</taxon>
        <taxon>Lecanoromycetidae</taxon>
        <taxon>Lecanorales</taxon>
        <taxon>Lecanorineae</taxon>
        <taxon>Ramalinaceae</taxon>
        <taxon>Ramalina</taxon>
    </lineage>
</organism>
<accession>A0AA43QHX2</accession>
<evidence type="ECO:0000313" key="4">
    <source>
        <dbReference type="EMBL" id="MDI1485018.1"/>
    </source>
</evidence>
<sequence>MASQVGTSDFAQGPPDSSSPLSQTNLHNQNAQLDHTAGSSTLANSTDMNSSMSQSHTLTPSRGGTLKKRQSLSRKNSLRRAGSKKGSRPGSVRSLTFADDVAGSEANSVFYTPVPTRGNPTQTLANRFDAWRKILKDLITYFRDLQKSYDARSKSLYTLSNVMSNISAPPGFMAHEGISEAVTILRDYHKKAISESNKAKQIEEDVIVQLSGLRSDLGQKIKEIKSLSGDFKNNVDKETETTRRAVTEFQQALEERQPDAKSDPFLIKLSVDRQVGRQIEEENYLHTAFLNLESSGRELESIVVGEIQKAYIAYSGILKREADETYEAVDNLHVGPLALPKDGEWNSFVSENDAFVDPRIAVRKVENITYPSKDDPAAMEVKAGMLERKSKYLKSYTPGWYVLSPTHLHEFKSPDRIATQTPVMSLPLSDQKLGSHSNPDSSSHKFMLKGRQSGGMHKSHAWVFRAESYDTMMAWFSDIKTLTEKSGVERDAFIRRTHARSVSGGSHHQAASISDGSALDEDEADHVPYSAAASQPDLPKEEKPQRPNPGGRFPSLLSINRDSQVPHSPSSASENSAGDREVVAAASALPGAGLMAGNMAKQSHHQEAAKGKALDGTADAPVLSDTYSPGEPKQMPFSPAVQHVNHHSSNYGDWMAPTAAGAGGVAAGAAGVEAYKVHEQRKEDQQPGLQSVDGTQGAQNGTIPIPQSSSNNGAAAAAASELAAEHLADPSAPIKELADRPPLASVPSGISVAQLHVPGEFPPPSRTTTQQS</sequence>
<feature type="compositionally biased region" description="Polar residues" evidence="2">
    <location>
        <begin position="1"/>
        <end position="62"/>
    </location>
</feature>
<gene>
    <name evidence="4" type="primary">SLM2</name>
    <name evidence="4" type="ORF">OHK93_000152</name>
</gene>
<feature type="region of interest" description="Disordered" evidence="2">
    <location>
        <begin position="678"/>
        <end position="772"/>
    </location>
</feature>
<dbReference type="Proteomes" id="UP001161017">
    <property type="component" value="Unassembled WGS sequence"/>
</dbReference>
<feature type="compositionally biased region" description="Basic residues" evidence="2">
    <location>
        <begin position="65"/>
        <end position="87"/>
    </location>
</feature>
<dbReference type="Gene3D" id="1.20.1270.60">
    <property type="entry name" value="Arfaptin homology (AH) domain/BAR domain"/>
    <property type="match status" value="1"/>
</dbReference>
<dbReference type="AlphaFoldDB" id="A0AA43QHX2"/>
<comment type="caution">
    <text evidence="4">The sequence shown here is derived from an EMBL/GenBank/DDBJ whole genome shotgun (WGS) entry which is preliminary data.</text>
</comment>
<evidence type="ECO:0000256" key="1">
    <source>
        <dbReference type="ARBA" id="ARBA00022553"/>
    </source>
</evidence>
<keyword evidence="5" id="KW-1185">Reference proteome</keyword>
<reference evidence="4" key="1">
    <citation type="journal article" date="2023" name="Genome Biol. Evol.">
        <title>First Whole Genome Sequence and Flow Cytometry Genome Size Data for the Lichen-Forming Fungus Ramalina farinacea (Ascomycota).</title>
        <authorList>
            <person name="Llewellyn T."/>
            <person name="Mian S."/>
            <person name="Hill R."/>
            <person name="Leitch I.J."/>
            <person name="Gaya E."/>
        </authorList>
    </citation>
    <scope>NUCLEOTIDE SEQUENCE</scope>
    <source>
        <strain evidence="4">LIQ254RAFAR</strain>
    </source>
</reference>
<protein>
    <submittedName>
        <fullName evidence="4">Phosphatidylinositol 4,5-bisphosphate-binding protein</fullName>
    </submittedName>
</protein>
<evidence type="ECO:0000259" key="3">
    <source>
        <dbReference type="PROSITE" id="PS50003"/>
    </source>
</evidence>
<feature type="region of interest" description="Disordered" evidence="2">
    <location>
        <begin position="499"/>
        <end position="580"/>
    </location>
</feature>
<dbReference type="InterPro" id="IPR043453">
    <property type="entry name" value="Slm1_PH"/>
</dbReference>
<dbReference type="SUPFAM" id="SSF50729">
    <property type="entry name" value="PH domain-like"/>
    <property type="match status" value="1"/>
</dbReference>
<dbReference type="InterPro" id="IPR001849">
    <property type="entry name" value="PH_domain"/>
</dbReference>
<feature type="compositionally biased region" description="Basic and acidic residues" evidence="2">
    <location>
        <begin position="604"/>
        <end position="613"/>
    </location>
</feature>